<dbReference type="AlphaFoldDB" id="A0A2X3BE00"/>
<sequence>MKKSVLILSMAAVLAFGDTMSAEEKQSALDKLAESKLIKALANSTISGFAFGRYRFNGGRDSEGNVYHWRTIANLETGRYSGWTLGTGAIFTIGAIAADNRSSADWGGVFGSRASRNGKSGNDIFGINSLYISKEMGSADKVYFKTDAGMLRMNTTFADNNLDRAIGAEFKLKAQGVQYSFGAYDSFITDSLALSMAGRGQSIQNQIVGAGFSNHLFLLEAKNDSSKFAGFGFNLGYGYGTQLFDYLVFAELSYGIAGFGIKAQTAAAGLNSSAKLQFPRTIGAGNNTISIGSVPMDFNLEAQHRGVYNVVLSYNTTIDKHGFKSKVGYLGSYGDGYGVGLKTNAGLDFGGKSWFNGLTTTKEGFSFLGVGSIKGSNISSAYLALAYEYDKKYGVGLDIAYVGGNNYMPILSKSTLTSSTTTLSGGKNFGKVKSQDLLEISPSVSYKPISHFTISAFISFFALDASWQYYALEANYKF</sequence>
<organism evidence="2 3">
    <name type="scientific">Helicobacter fennelliae</name>
    <dbReference type="NCBI Taxonomy" id="215"/>
    <lineage>
        <taxon>Bacteria</taxon>
        <taxon>Pseudomonadati</taxon>
        <taxon>Campylobacterota</taxon>
        <taxon>Epsilonproteobacteria</taxon>
        <taxon>Campylobacterales</taxon>
        <taxon>Helicobacteraceae</taxon>
        <taxon>Helicobacter</taxon>
    </lineage>
</organism>
<dbReference type="RefSeq" id="WP_112058826.1">
    <property type="nucleotide sequence ID" value="NZ_UAWL01000006.1"/>
</dbReference>
<evidence type="ECO:0000256" key="1">
    <source>
        <dbReference type="SAM" id="SignalP"/>
    </source>
</evidence>
<gene>
    <name evidence="2" type="ORF">NCTC13102_01565</name>
</gene>
<keyword evidence="1" id="KW-0732">Signal</keyword>
<accession>A0A2X3BE00</accession>
<name>A0A2X3BE00_9HELI</name>
<reference evidence="2 3" key="1">
    <citation type="submission" date="2018-06" db="EMBL/GenBank/DDBJ databases">
        <authorList>
            <consortium name="Pathogen Informatics"/>
            <person name="Doyle S."/>
        </authorList>
    </citation>
    <scope>NUCLEOTIDE SEQUENCE [LARGE SCALE GENOMIC DNA]</scope>
    <source>
        <strain evidence="2 3">NCTC13102</strain>
    </source>
</reference>
<dbReference type="Proteomes" id="UP000250166">
    <property type="component" value="Unassembled WGS sequence"/>
</dbReference>
<feature type="signal peptide" evidence="1">
    <location>
        <begin position="1"/>
        <end position="21"/>
    </location>
</feature>
<protein>
    <submittedName>
        <fullName evidence="2">Outer membrane protein</fullName>
    </submittedName>
</protein>
<evidence type="ECO:0000313" key="2">
    <source>
        <dbReference type="EMBL" id="SQB99091.1"/>
    </source>
</evidence>
<evidence type="ECO:0000313" key="3">
    <source>
        <dbReference type="Proteomes" id="UP000250166"/>
    </source>
</evidence>
<feature type="chain" id="PRO_5016100850" evidence="1">
    <location>
        <begin position="22"/>
        <end position="478"/>
    </location>
</feature>
<proteinExistence type="predicted"/>
<dbReference type="EMBL" id="UAWL01000006">
    <property type="protein sequence ID" value="SQB99091.1"/>
    <property type="molecule type" value="Genomic_DNA"/>
</dbReference>